<gene>
    <name evidence="1" type="ORF">NTJ_16078</name>
</gene>
<keyword evidence="2" id="KW-1185">Reference proteome</keyword>
<proteinExistence type="predicted"/>
<name>A0ABN7BHG3_9HEMI</name>
<reference evidence="1 2" key="1">
    <citation type="submission" date="2023-09" db="EMBL/GenBank/DDBJ databases">
        <title>Nesidiocoris tenuis whole genome shotgun sequence.</title>
        <authorList>
            <person name="Shibata T."/>
            <person name="Shimoda M."/>
            <person name="Kobayashi T."/>
            <person name="Uehara T."/>
        </authorList>
    </citation>
    <scope>NUCLEOTIDE SEQUENCE [LARGE SCALE GENOMIC DNA]</scope>
    <source>
        <strain evidence="1 2">Japan</strain>
    </source>
</reference>
<dbReference type="EMBL" id="AP028923">
    <property type="protein sequence ID" value="BET03260.1"/>
    <property type="molecule type" value="Genomic_DNA"/>
</dbReference>
<evidence type="ECO:0000313" key="2">
    <source>
        <dbReference type="Proteomes" id="UP001307889"/>
    </source>
</evidence>
<sequence>MCRTGNSLETSPLQTSPLSFFGNDPISAFTAHACGCRRRSREPAKCQMLIETPAPSFAGSHNSHKSSHRLQKFSKTFKTDVVCG</sequence>
<dbReference type="Proteomes" id="UP001307889">
    <property type="component" value="Chromosome 15"/>
</dbReference>
<organism evidence="1 2">
    <name type="scientific">Nesidiocoris tenuis</name>
    <dbReference type="NCBI Taxonomy" id="355587"/>
    <lineage>
        <taxon>Eukaryota</taxon>
        <taxon>Metazoa</taxon>
        <taxon>Ecdysozoa</taxon>
        <taxon>Arthropoda</taxon>
        <taxon>Hexapoda</taxon>
        <taxon>Insecta</taxon>
        <taxon>Pterygota</taxon>
        <taxon>Neoptera</taxon>
        <taxon>Paraneoptera</taxon>
        <taxon>Hemiptera</taxon>
        <taxon>Heteroptera</taxon>
        <taxon>Panheteroptera</taxon>
        <taxon>Cimicomorpha</taxon>
        <taxon>Miridae</taxon>
        <taxon>Dicyphina</taxon>
        <taxon>Nesidiocoris</taxon>
    </lineage>
</organism>
<protein>
    <submittedName>
        <fullName evidence="1">Uncharacterized protein</fullName>
    </submittedName>
</protein>
<evidence type="ECO:0000313" key="1">
    <source>
        <dbReference type="EMBL" id="BET03260.1"/>
    </source>
</evidence>
<accession>A0ABN7BHG3</accession>